<dbReference type="EMBL" id="JAHRHJ020000007">
    <property type="protein sequence ID" value="KAH9309780.1"/>
    <property type="molecule type" value="Genomic_DNA"/>
</dbReference>
<evidence type="ECO:0000256" key="1">
    <source>
        <dbReference type="SAM" id="Phobius"/>
    </source>
</evidence>
<comment type="caution">
    <text evidence="2">The sequence shown here is derived from an EMBL/GenBank/DDBJ whole genome shotgun (WGS) entry which is preliminary data.</text>
</comment>
<protein>
    <submittedName>
        <fullName evidence="2">Uncharacterized protein</fullName>
    </submittedName>
</protein>
<sequence length="49" mass="5289">NDSSELGTVFDSGDYGKASVLSIYRSSAIFLVIWVVVKSAFYGALDARL</sequence>
<keyword evidence="1" id="KW-0472">Membrane</keyword>
<organism evidence="2 3">
    <name type="scientific">Taxus chinensis</name>
    <name type="common">Chinese yew</name>
    <name type="synonym">Taxus wallichiana var. chinensis</name>
    <dbReference type="NCBI Taxonomy" id="29808"/>
    <lineage>
        <taxon>Eukaryota</taxon>
        <taxon>Viridiplantae</taxon>
        <taxon>Streptophyta</taxon>
        <taxon>Embryophyta</taxon>
        <taxon>Tracheophyta</taxon>
        <taxon>Spermatophyta</taxon>
        <taxon>Pinopsida</taxon>
        <taxon>Pinidae</taxon>
        <taxon>Conifers II</taxon>
        <taxon>Cupressales</taxon>
        <taxon>Taxaceae</taxon>
        <taxon>Taxus</taxon>
    </lineage>
</organism>
<keyword evidence="3" id="KW-1185">Reference proteome</keyword>
<proteinExistence type="predicted"/>
<accession>A0AA38FT15</accession>
<gene>
    <name evidence="2" type="ORF">KI387_037691</name>
</gene>
<feature type="transmembrane region" description="Helical" evidence="1">
    <location>
        <begin position="23"/>
        <end position="45"/>
    </location>
</feature>
<keyword evidence="1" id="KW-0812">Transmembrane</keyword>
<name>A0AA38FT15_TAXCH</name>
<evidence type="ECO:0000313" key="3">
    <source>
        <dbReference type="Proteomes" id="UP000824469"/>
    </source>
</evidence>
<feature type="non-terminal residue" evidence="2">
    <location>
        <position position="1"/>
    </location>
</feature>
<evidence type="ECO:0000313" key="2">
    <source>
        <dbReference type="EMBL" id="KAH9309780.1"/>
    </source>
</evidence>
<dbReference type="Proteomes" id="UP000824469">
    <property type="component" value="Unassembled WGS sequence"/>
</dbReference>
<dbReference type="AlphaFoldDB" id="A0AA38FT15"/>
<keyword evidence="1" id="KW-1133">Transmembrane helix</keyword>
<reference evidence="2 3" key="1">
    <citation type="journal article" date="2021" name="Nat. Plants">
        <title>The Taxus genome provides insights into paclitaxel biosynthesis.</title>
        <authorList>
            <person name="Xiong X."/>
            <person name="Gou J."/>
            <person name="Liao Q."/>
            <person name="Li Y."/>
            <person name="Zhou Q."/>
            <person name="Bi G."/>
            <person name="Li C."/>
            <person name="Du R."/>
            <person name="Wang X."/>
            <person name="Sun T."/>
            <person name="Guo L."/>
            <person name="Liang H."/>
            <person name="Lu P."/>
            <person name="Wu Y."/>
            <person name="Zhang Z."/>
            <person name="Ro D.K."/>
            <person name="Shang Y."/>
            <person name="Huang S."/>
            <person name="Yan J."/>
        </authorList>
    </citation>
    <scope>NUCLEOTIDE SEQUENCE [LARGE SCALE GENOMIC DNA]</scope>
    <source>
        <strain evidence="2">Ta-2019</strain>
    </source>
</reference>